<feature type="domain" description="Response regulatory" evidence="20">
    <location>
        <begin position="937"/>
        <end position="1056"/>
    </location>
</feature>
<protein>
    <recommendedName>
        <fullName evidence="15">Sensory/regulatory protein RpfC</fullName>
        <ecNumber evidence="3">2.7.13.3</ecNumber>
    </recommendedName>
</protein>
<dbReference type="Pfam" id="PF02518">
    <property type="entry name" value="HATPase_c"/>
    <property type="match status" value="1"/>
</dbReference>
<dbReference type="InterPro" id="IPR003661">
    <property type="entry name" value="HisK_dim/P_dom"/>
</dbReference>
<sequence>MMRVMTIVALTAMGYFILGVVGLAVAISPGYSTIIWPASGLAVAASIFFPKQAPFGIFLGSLLLNIGATWVNNHVFALFLPVLIALGSTLQSFVGGYLVRRFVGIPFQFYRTSLVVRFIFLAGVLSTLISASVGSTSLLSFGIIGKEEFLTNWLVWWGGDMIGVLVMVPWLAVCFPKYFGNKFDHPLRLIGGFLTVLVITIVLSCGSSYSEWNKQSREFRSNAELLEVLLNNRIKNSVDMLHSFVGLINGSEQIEANEFELFADSVMRRDDSILGVSLNFAVAGKDIASFEQMIQKSYPDHTFQVKKRDSEGKLIPVAPRTRHIVVTFISPLKGNDAALGYDVYSQADRRFALDNAIFLREAYPTAPLKLVQNSNGILLFLPFFDRKTDAFLGVATAVIELDVLTETIVKQGLLPNTELYLVDTDNGTSKPIIVTKNTAAHLSAEELVARYYAGEFHHAVNFVINVGGKNWQLYQVSDNYFFKQPWIVKFVLACGFLFTGLFGWFLLIVSSHTAEVENRVRLRTRDLQLANEHLKASELEQSKAKEEAQEANRAKSEFLANMSHEIRTPLNGVIGCLSLLMNTKLQPEQSNLAKISQQSAESLLDIINDILDLSKIEMGTLVLDKQDFELRALIEEVTNIFVLKAEEKGIILNSPTTPIPNVTLFGDRLRIKQVLVNLMGNAVKFTQEGEVALRFAIEPLADDSVILRIVIEDSGIGISKENQSHLFQRFKQADGSTTRKFGGTGLGLAISKEIIQAMDGEIGLNSVEGQGSSFWFRIPLTLVSAMEHTSVAGYASESAVRVTLIYRNKTGREYVAALLDTFGVIYNAYDSVNGALADSEWIGNCILLDSDVVSAVSEVSELEVFCKKNAIKQVLLQGRSSMDFDKEKYDASLTKPVFQQPLLDVLENLKPLVEGEPVMAAKDVEKTPDGRPIFIAKVLLAEDNLTNQIVARGLLNLYGVEVVVAENGQKAVEQAQSTQFDMIFMDCQMPVMDGYEATRTIRQFTDAQTPSDVAIVALSANAMKGDEDECFAAGMNDHIAKPISQDKLIAILTKWLP</sequence>
<evidence type="ECO:0000313" key="22">
    <source>
        <dbReference type="EMBL" id="SHF04978.1"/>
    </source>
</evidence>
<evidence type="ECO:0000256" key="14">
    <source>
        <dbReference type="ARBA" id="ARBA00064003"/>
    </source>
</evidence>
<feature type="transmembrane region" description="Helical" evidence="18">
    <location>
        <begin position="187"/>
        <end position="209"/>
    </location>
</feature>
<evidence type="ECO:0000256" key="18">
    <source>
        <dbReference type="SAM" id="Phobius"/>
    </source>
</evidence>
<evidence type="ECO:0000259" key="20">
    <source>
        <dbReference type="PROSITE" id="PS50110"/>
    </source>
</evidence>
<dbReference type="PANTHER" id="PTHR45339:SF1">
    <property type="entry name" value="HYBRID SIGNAL TRANSDUCTION HISTIDINE KINASE J"/>
    <property type="match status" value="1"/>
</dbReference>
<evidence type="ECO:0000256" key="2">
    <source>
        <dbReference type="ARBA" id="ARBA00004651"/>
    </source>
</evidence>
<dbReference type="SUPFAM" id="SSF55874">
    <property type="entry name" value="ATPase domain of HSP90 chaperone/DNA topoisomerase II/histidine kinase"/>
    <property type="match status" value="1"/>
</dbReference>
<dbReference type="InterPro" id="IPR036097">
    <property type="entry name" value="HisK_dim/P_sf"/>
</dbReference>
<evidence type="ECO:0000256" key="6">
    <source>
        <dbReference type="ARBA" id="ARBA00022679"/>
    </source>
</evidence>
<dbReference type="GO" id="GO:0005886">
    <property type="term" value="C:plasma membrane"/>
    <property type="evidence" value="ECO:0007669"/>
    <property type="project" value="UniProtKB-SubCell"/>
</dbReference>
<keyword evidence="5 16" id="KW-0597">Phosphoprotein</keyword>
<feature type="transmembrane region" description="Helical" evidence="18">
    <location>
        <begin position="7"/>
        <end position="27"/>
    </location>
</feature>
<feature type="transmembrane region" description="Helical" evidence="18">
    <location>
        <begin position="486"/>
        <end position="509"/>
    </location>
</feature>
<dbReference type="Pfam" id="PF00072">
    <property type="entry name" value="Response_reg"/>
    <property type="match status" value="1"/>
</dbReference>
<dbReference type="CDD" id="cd00082">
    <property type="entry name" value="HisKA"/>
    <property type="match status" value="1"/>
</dbReference>
<dbReference type="OrthoDB" id="9797243at2"/>
<feature type="domain" description="CHASE" evidence="21">
    <location>
        <begin position="325"/>
        <end position="474"/>
    </location>
</feature>
<keyword evidence="8" id="KW-0547">Nucleotide-binding</keyword>
<keyword evidence="4" id="KW-1003">Cell membrane</keyword>
<accession>A0A1M4YH18</accession>
<evidence type="ECO:0000256" key="13">
    <source>
        <dbReference type="ARBA" id="ARBA00023136"/>
    </source>
</evidence>
<keyword evidence="10" id="KW-0067">ATP-binding</keyword>
<feature type="transmembrane region" description="Helical" evidence="18">
    <location>
        <begin position="119"/>
        <end position="144"/>
    </location>
</feature>
<dbReference type="EC" id="2.7.13.3" evidence="3"/>
<dbReference type="Gene3D" id="1.10.287.130">
    <property type="match status" value="1"/>
</dbReference>
<dbReference type="InterPro" id="IPR003594">
    <property type="entry name" value="HATPase_dom"/>
</dbReference>
<keyword evidence="11 18" id="KW-1133">Transmembrane helix</keyword>
<evidence type="ECO:0000256" key="9">
    <source>
        <dbReference type="ARBA" id="ARBA00022777"/>
    </source>
</evidence>
<evidence type="ECO:0000256" key="5">
    <source>
        <dbReference type="ARBA" id="ARBA00022553"/>
    </source>
</evidence>
<dbReference type="SMART" id="SM00387">
    <property type="entry name" value="HATPase_c"/>
    <property type="match status" value="1"/>
</dbReference>
<keyword evidence="23" id="KW-1185">Reference proteome</keyword>
<dbReference type="InterPro" id="IPR001789">
    <property type="entry name" value="Sig_transdc_resp-reg_receiver"/>
</dbReference>
<dbReference type="InterPro" id="IPR036890">
    <property type="entry name" value="HATPase_C_sf"/>
</dbReference>
<comment type="catalytic activity">
    <reaction evidence="1">
        <text>ATP + protein L-histidine = ADP + protein N-phospho-L-histidine.</text>
        <dbReference type="EC" id="2.7.13.3"/>
    </reaction>
</comment>
<dbReference type="SUPFAM" id="SSF47384">
    <property type="entry name" value="Homodimeric domain of signal transducing histidine kinase"/>
    <property type="match status" value="1"/>
</dbReference>
<dbReference type="PRINTS" id="PR00344">
    <property type="entry name" value="BCTRLSENSOR"/>
</dbReference>
<dbReference type="PANTHER" id="PTHR45339">
    <property type="entry name" value="HYBRID SIGNAL TRANSDUCTION HISTIDINE KINASE J"/>
    <property type="match status" value="1"/>
</dbReference>
<dbReference type="GO" id="GO:0000155">
    <property type="term" value="F:phosphorelay sensor kinase activity"/>
    <property type="evidence" value="ECO:0007669"/>
    <property type="project" value="InterPro"/>
</dbReference>
<dbReference type="PROSITE" id="PS50839">
    <property type="entry name" value="CHASE"/>
    <property type="match status" value="1"/>
</dbReference>
<name>A0A1M4YH18_9GAMM</name>
<dbReference type="PROSITE" id="PS50109">
    <property type="entry name" value="HIS_KIN"/>
    <property type="match status" value="1"/>
</dbReference>
<feature type="coiled-coil region" evidence="17">
    <location>
        <begin position="527"/>
        <end position="561"/>
    </location>
</feature>
<dbReference type="PROSITE" id="PS50110">
    <property type="entry name" value="RESPONSE_REGULATORY"/>
    <property type="match status" value="1"/>
</dbReference>
<dbReference type="FunFam" id="3.30.565.10:FF:000010">
    <property type="entry name" value="Sensor histidine kinase RcsC"/>
    <property type="match status" value="1"/>
</dbReference>
<dbReference type="STRING" id="1122206.SAMN02745753_01218"/>
<dbReference type="InterPro" id="IPR005467">
    <property type="entry name" value="His_kinase_dom"/>
</dbReference>
<dbReference type="InterPro" id="IPR004358">
    <property type="entry name" value="Sig_transdc_His_kin-like_C"/>
</dbReference>
<dbReference type="SMART" id="SM00448">
    <property type="entry name" value="REC"/>
    <property type="match status" value="1"/>
</dbReference>
<keyword evidence="6" id="KW-0808">Transferase</keyword>
<evidence type="ECO:0000259" key="21">
    <source>
        <dbReference type="PROSITE" id="PS50839"/>
    </source>
</evidence>
<dbReference type="Gene3D" id="3.30.450.350">
    <property type="entry name" value="CHASE domain"/>
    <property type="match status" value="1"/>
</dbReference>
<dbReference type="SMART" id="SM00388">
    <property type="entry name" value="HisKA"/>
    <property type="match status" value="1"/>
</dbReference>
<dbReference type="Pfam" id="PF03924">
    <property type="entry name" value="CHASE"/>
    <property type="match status" value="1"/>
</dbReference>
<evidence type="ECO:0000256" key="11">
    <source>
        <dbReference type="ARBA" id="ARBA00022989"/>
    </source>
</evidence>
<evidence type="ECO:0000256" key="4">
    <source>
        <dbReference type="ARBA" id="ARBA00022475"/>
    </source>
</evidence>
<dbReference type="SUPFAM" id="SSF52172">
    <property type="entry name" value="CheY-like"/>
    <property type="match status" value="1"/>
</dbReference>
<evidence type="ECO:0000256" key="7">
    <source>
        <dbReference type="ARBA" id="ARBA00022692"/>
    </source>
</evidence>
<comment type="subunit">
    <text evidence="14">At low DSF concentrations, interacts with RpfF.</text>
</comment>
<evidence type="ECO:0000256" key="12">
    <source>
        <dbReference type="ARBA" id="ARBA00023012"/>
    </source>
</evidence>
<dbReference type="InterPro" id="IPR006189">
    <property type="entry name" value="CHASE_dom"/>
</dbReference>
<evidence type="ECO:0000256" key="15">
    <source>
        <dbReference type="ARBA" id="ARBA00068150"/>
    </source>
</evidence>
<dbReference type="CDD" id="cd16922">
    <property type="entry name" value="HATPase_EvgS-ArcB-TorS-like"/>
    <property type="match status" value="1"/>
</dbReference>
<feature type="transmembrane region" description="Helical" evidence="18">
    <location>
        <begin position="156"/>
        <end position="175"/>
    </location>
</feature>
<dbReference type="InterPro" id="IPR007895">
    <property type="entry name" value="MASE1"/>
</dbReference>
<evidence type="ECO:0000259" key="19">
    <source>
        <dbReference type="PROSITE" id="PS50109"/>
    </source>
</evidence>
<dbReference type="AlphaFoldDB" id="A0A1M4YH18"/>
<keyword evidence="7 18" id="KW-0812">Transmembrane</keyword>
<evidence type="ECO:0000256" key="10">
    <source>
        <dbReference type="ARBA" id="ARBA00022840"/>
    </source>
</evidence>
<comment type="subcellular location">
    <subcellularLocation>
        <location evidence="2">Cell membrane</location>
        <topology evidence="2">Multi-pass membrane protein</topology>
    </subcellularLocation>
</comment>
<evidence type="ECO:0000256" key="1">
    <source>
        <dbReference type="ARBA" id="ARBA00000085"/>
    </source>
</evidence>
<evidence type="ECO:0000256" key="16">
    <source>
        <dbReference type="PROSITE-ProRule" id="PRU00169"/>
    </source>
</evidence>
<dbReference type="SMART" id="SM01079">
    <property type="entry name" value="CHASE"/>
    <property type="match status" value="1"/>
</dbReference>
<proteinExistence type="predicted"/>
<evidence type="ECO:0000256" key="3">
    <source>
        <dbReference type="ARBA" id="ARBA00012438"/>
    </source>
</evidence>
<evidence type="ECO:0000313" key="23">
    <source>
        <dbReference type="Proteomes" id="UP000184517"/>
    </source>
</evidence>
<keyword evidence="9 22" id="KW-0418">Kinase</keyword>
<feature type="transmembrane region" description="Helical" evidence="18">
    <location>
        <begin position="78"/>
        <end position="99"/>
    </location>
</feature>
<reference evidence="23" key="1">
    <citation type="submission" date="2016-11" db="EMBL/GenBank/DDBJ databases">
        <authorList>
            <person name="Varghese N."/>
            <person name="Submissions S."/>
        </authorList>
    </citation>
    <scope>NUCLEOTIDE SEQUENCE [LARGE SCALE GENOMIC DNA]</scope>
    <source>
        <strain evidence="23">DSM 16579</strain>
    </source>
</reference>
<dbReference type="CDD" id="cd17546">
    <property type="entry name" value="REC_hyHK_CKI1_RcsC-like"/>
    <property type="match status" value="1"/>
</dbReference>
<dbReference type="Gene3D" id="3.30.565.10">
    <property type="entry name" value="Histidine kinase-like ATPase, C-terminal domain"/>
    <property type="match status" value="1"/>
</dbReference>
<evidence type="ECO:0000256" key="8">
    <source>
        <dbReference type="ARBA" id="ARBA00022741"/>
    </source>
</evidence>
<feature type="modified residue" description="4-aspartylphosphate" evidence="16">
    <location>
        <position position="986"/>
    </location>
</feature>
<dbReference type="Proteomes" id="UP000184517">
    <property type="component" value="Unassembled WGS sequence"/>
</dbReference>
<organism evidence="22 23">
    <name type="scientific">Marinomonas polaris DSM 16579</name>
    <dbReference type="NCBI Taxonomy" id="1122206"/>
    <lineage>
        <taxon>Bacteria</taxon>
        <taxon>Pseudomonadati</taxon>
        <taxon>Pseudomonadota</taxon>
        <taxon>Gammaproteobacteria</taxon>
        <taxon>Oceanospirillales</taxon>
        <taxon>Oceanospirillaceae</taxon>
        <taxon>Marinomonas</taxon>
    </lineage>
</organism>
<keyword evidence="12" id="KW-0902">Two-component regulatory system</keyword>
<dbReference type="InterPro" id="IPR042240">
    <property type="entry name" value="CHASE_sf"/>
</dbReference>
<evidence type="ECO:0000256" key="17">
    <source>
        <dbReference type="SAM" id="Coils"/>
    </source>
</evidence>
<dbReference type="FunFam" id="1.10.287.130:FF:000002">
    <property type="entry name" value="Two-component osmosensing histidine kinase"/>
    <property type="match status" value="1"/>
</dbReference>
<dbReference type="GO" id="GO:0005524">
    <property type="term" value="F:ATP binding"/>
    <property type="evidence" value="ECO:0007669"/>
    <property type="project" value="UniProtKB-KW"/>
</dbReference>
<feature type="domain" description="Histidine kinase" evidence="19">
    <location>
        <begin position="561"/>
        <end position="782"/>
    </location>
</feature>
<dbReference type="Pfam" id="PF00512">
    <property type="entry name" value="HisKA"/>
    <property type="match status" value="1"/>
</dbReference>
<keyword evidence="13 18" id="KW-0472">Membrane</keyword>
<dbReference type="Gene3D" id="3.40.50.2300">
    <property type="match status" value="1"/>
</dbReference>
<dbReference type="Pfam" id="PF05231">
    <property type="entry name" value="MASE1"/>
    <property type="match status" value="1"/>
</dbReference>
<keyword evidence="17" id="KW-0175">Coiled coil</keyword>
<dbReference type="InterPro" id="IPR011006">
    <property type="entry name" value="CheY-like_superfamily"/>
</dbReference>
<gene>
    <name evidence="22" type="ORF">SAMN02745753_01218</name>
</gene>
<dbReference type="EMBL" id="FQVF01000005">
    <property type="protein sequence ID" value="SHF04978.1"/>
    <property type="molecule type" value="Genomic_DNA"/>
</dbReference>